<keyword evidence="5" id="KW-0472">Membrane</keyword>
<dbReference type="PANTHER" id="PTHR12154">
    <property type="entry name" value="GLYCOSYL TRANSFERASE-RELATED"/>
    <property type="match status" value="1"/>
</dbReference>
<name>A0AAV5NZ34_9VIBR</name>
<evidence type="ECO:0000256" key="3">
    <source>
        <dbReference type="ARBA" id="ARBA00022824"/>
    </source>
</evidence>
<dbReference type="Gene3D" id="3.40.50.2000">
    <property type="entry name" value="Glycogen Phosphorylase B"/>
    <property type="match status" value="1"/>
</dbReference>
<evidence type="ECO:0000256" key="5">
    <source>
        <dbReference type="ARBA" id="ARBA00023136"/>
    </source>
</evidence>
<dbReference type="RefSeq" id="WP_126610057.1">
    <property type="nucleotide sequence ID" value="NZ_AP025144.1"/>
</dbReference>
<dbReference type="Proteomes" id="UP001156690">
    <property type="component" value="Unassembled WGS sequence"/>
</dbReference>
<dbReference type="GO" id="GO:0004577">
    <property type="term" value="F:N-acetylglucosaminyldiphosphodolichol N-acetylglucosaminyltransferase activity"/>
    <property type="evidence" value="ECO:0007669"/>
    <property type="project" value="TreeGrafter"/>
</dbReference>
<keyword evidence="3" id="KW-0256">Endoplasmic reticulum</keyword>
<dbReference type="PANTHER" id="PTHR12154:SF4">
    <property type="entry name" value="UDP-N-ACETYLGLUCOSAMINE TRANSFERASE SUBUNIT ALG14 HOMOLOG"/>
    <property type="match status" value="1"/>
</dbReference>
<dbReference type="SUPFAM" id="SSF53756">
    <property type="entry name" value="UDP-Glycosyltransferase/glycogen phosphorylase"/>
    <property type="match status" value="1"/>
</dbReference>
<sequence length="149" mass="16711">MKNKVLLISSPGGHFVQLSLLAEMLDEYDVIVAGTYDKKPSFIVADRYYKVDDFSRDDAYKSVKVLFQCLKLLRKEKPKLVITTGAAPGLVMLFLSKFLGIKSIWIDSVANSQTLSLSGKIAKKLGVQVLSQWEKVAEKCDVNYYGRLI</sequence>
<dbReference type="GO" id="GO:0006488">
    <property type="term" value="P:dolichol-linked oligosaccharide biosynthetic process"/>
    <property type="evidence" value="ECO:0007669"/>
    <property type="project" value="InterPro"/>
</dbReference>
<organism evidence="6 7">
    <name type="scientific">Vibrio penaeicida</name>
    <dbReference type="NCBI Taxonomy" id="104609"/>
    <lineage>
        <taxon>Bacteria</taxon>
        <taxon>Pseudomonadati</taxon>
        <taxon>Pseudomonadota</taxon>
        <taxon>Gammaproteobacteria</taxon>
        <taxon>Vibrionales</taxon>
        <taxon>Vibrionaceae</taxon>
        <taxon>Vibrio</taxon>
    </lineage>
</organism>
<proteinExistence type="predicted"/>
<keyword evidence="6" id="KW-0808">Transferase</keyword>
<comment type="subcellular location">
    <subcellularLocation>
        <location evidence="1">Endoplasmic reticulum membrane</location>
        <topology evidence="1">Single-pass membrane protein</topology>
    </subcellularLocation>
</comment>
<dbReference type="InterPro" id="IPR013969">
    <property type="entry name" value="Oligosacch_biosynth_Alg14"/>
</dbReference>
<keyword evidence="7" id="KW-1185">Reference proteome</keyword>
<comment type="caution">
    <text evidence="6">The sequence shown here is derived from an EMBL/GenBank/DDBJ whole genome shotgun (WGS) entry which is preliminary data.</text>
</comment>
<evidence type="ECO:0000313" key="7">
    <source>
        <dbReference type="Proteomes" id="UP001156690"/>
    </source>
</evidence>
<evidence type="ECO:0000256" key="1">
    <source>
        <dbReference type="ARBA" id="ARBA00004389"/>
    </source>
</evidence>
<evidence type="ECO:0000313" key="6">
    <source>
        <dbReference type="EMBL" id="GLQ75302.1"/>
    </source>
</evidence>
<accession>A0AAV5NZ34</accession>
<dbReference type="AlphaFoldDB" id="A0AAV5NZ34"/>
<reference evidence="7" key="1">
    <citation type="journal article" date="2019" name="Int. J. Syst. Evol. Microbiol.">
        <title>The Global Catalogue of Microorganisms (GCM) 10K type strain sequencing project: providing services to taxonomists for standard genome sequencing and annotation.</title>
        <authorList>
            <consortium name="The Broad Institute Genomics Platform"/>
            <consortium name="The Broad Institute Genome Sequencing Center for Infectious Disease"/>
            <person name="Wu L."/>
            <person name="Ma J."/>
        </authorList>
    </citation>
    <scope>NUCLEOTIDE SEQUENCE [LARGE SCALE GENOMIC DNA]</scope>
    <source>
        <strain evidence="7">NBRC 15640</strain>
    </source>
</reference>
<keyword evidence="2" id="KW-0812">Transmembrane</keyword>
<evidence type="ECO:0000256" key="4">
    <source>
        <dbReference type="ARBA" id="ARBA00022989"/>
    </source>
</evidence>
<keyword evidence="4" id="KW-1133">Transmembrane helix</keyword>
<protein>
    <submittedName>
        <fullName evidence="6">Glucosyl transferase</fullName>
    </submittedName>
</protein>
<evidence type="ECO:0000256" key="2">
    <source>
        <dbReference type="ARBA" id="ARBA00022692"/>
    </source>
</evidence>
<dbReference type="EMBL" id="BSNX01000067">
    <property type="protein sequence ID" value="GLQ75302.1"/>
    <property type="molecule type" value="Genomic_DNA"/>
</dbReference>
<gene>
    <name evidence="6" type="ORF">GCM10007932_46640</name>
</gene>
<dbReference type="Pfam" id="PF08660">
    <property type="entry name" value="Alg14"/>
    <property type="match status" value="1"/>
</dbReference>